<organism evidence="2 3">
    <name type="scientific">Parvularcula marina</name>
    <dbReference type="NCBI Taxonomy" id="2292771"/>
    <lineage>
        <taxon>Bacteria</taxon>
        <taxon>Pseudomonadati</taxon>
        <taxon>Pseudomonadota</taxon>
        <taxon>Alphaproteobacteria</taxon>
        <taxon>Parvularculales</taxon>
        <taxon>Parvularculaceae</taxon>
        <taxon>Parvularcula</taxon>
    </lineage>
</organism>
<proteinExistence type="predicted"/>
<dbReference type="AlphaFoldDB" id="A0A371R862"/>
<evidence type="ECO:0000313" key="3">
    <source>
        <dbReference type="Proteomes" id="UP000264589"/>
    </source>
</evidence>
<keyword evidence="3" id="KW-1185">Reference proteome</keyword>
<dbReference type="RefSeq" id="WP_116393341.1">
    <property type="nucleotide sequence ID" value="NZ_QUQO01000002.1"/>
</dbReference>
<reference evidence="2 3" key="1">
    <citation type="submission" date="2018-08" db="EMBL/GenBank/DDBJ databases">
        <title>Parvularcula sp. SM1705, isolated from surface water of the South Sea China.</title>
        <authorList>
            <person name="Sun L."/>
        </authorList>
    </citation>
    <scope>NUCLEOTIDE SEQUENCE [LARGE SCALE GENOMIC DNA]</scope>
    <source>
        <strain evidence="2 3">SM1705</strain>
    </source>
</reference>
<sequence length="172" mass="18426">MLPEQSQTAATLGCGSHLALKGLRHAVLGRPNTHLFTYQQAFGADAINASRLFRSFMELLGLSARRPVQLRQVCCGLMTPNEVSLLQFLSAAGDGRQETEQSHLSWIARSFAHSGLRELGGLIAGLFSAHGMEITAPCGAAPAPDRPRPLELCEDETPAAPEMASGKAAYRQ</sequence>
<gene>
    <name evidence="2" type="ORF">DX908_15225</name>
</gene>
<dbReference type="InParanoid" id="A0A371R862"/>
<protein>
    <submittedName>
        <fullName evidence="2">Uncharacterized protein</fullName>
    </submittedName>
</protein>
<dbReference type="Proteomes" id="UP000264589">
    <property type="component" value="Unassembled WGS sequence"/>
</dbReference>
<evidence type="ECO:0000256" key="1">
    <source>
        <dbReference type="SAM" id="MobiDB-lite"/>
    </source>
</evidence>
<comment type="caution">
    <text evidence="2">The sequence shown here is derived from an EMBL/GenBank/DDBJ whole genome shotgun (WGS) entry which is preliminary data.</text>
</comment>
<dbReference type="EMBL" id="QUQO01000002">
    <property type="protein sequence ID" value="RFB01625.1"/>
    <property type="molecule type" value="Genomic_DNA"/>
</dbReference>
<feature type="region of interest" description="Disordered" evidence="1">
    <location>
        <begin position="141"/>
        <end position="172"/>
    </location>
</feature>
<evidence type="ECO:0000313" key="2">
    <source>
        <dbReference type="EMBL" id="RFB01625.1"/>
    </source>
</evidence>
<accession>A0A371R862</accession>
<name>A0A371R862_9PROT</name>